<proteinExistence type="predicted"/>
<dbReference type="Proteomes" id="UP000199155">
    <property type="component" value="Unassembled WGS sequence"/>
</dbReference>
<feature type="transmembrane region" description="Helical" evidence="2">
    <location>
        <begin position="12"/>
        <end position="33"/>
    </location>
</feature>
<accession>A0A1G8U9B8</accession>
<keyword evidence="4" id="KW-1185">Reference proteome</keyword>
<keyword evidence="2" id="KW-0812">Transmembrane</keyword>
<sequence length="87" mass="8823">MGGNRYFTWDGYYRGPGAGIGFLILLGFIVYAATHPGTLDSILESLRGQFGDLTAPEVTPPADPTGTPPTDPGGAPPPAGPDAAPAP</sequence>
<dbReference type="EMBL" id="FNFF01000001">
    <property type="protein sequence ID" value="SDJ50327.1"/>
    <property type="molecule type" value="Genomic_DNA"/>
</dbReference>
<evidence type="ECO:0000313" key="4">
    <source>
        <dbReference type="Proteomes" id="UP000199155"/>
    </source>
</evidence>
<feature type="compositionally biased region" description="Pro residues" evidence="1">
    <location>
        <begin position="58"/>
        <end position="87"/>
    </location>
</feature>
<feature type="region of interest" description="Disordered" evidence="1">
    <location>
        <begin position="52"/>
        <end position="87"/>
    </location>
</feature>
<evidence type="ECO:0000256" key="2">
    <source>
        <dbReference type="SAM" id="Phobius"/>
    </source>
</evidence>
<reference evidence="3 4" key="1">
    <citation type="submission" date="2016-10" db="EMBL/GenBank/DDBJ databases">
        <authorList>
            <person name="de Groot N.N."/>
        </authorList>
    </citation>
    <scope>NUCLEOTIDE SEQUENCE [LARGE SCALE GENOMIC DNA]</scope>
    <source>
        <strain evidence="3 4">CGMCC 4.5727</strain>
    </source>
</reference>
<dbReference type="RefSeq" id="WP_093607133.1">
    <property type="nucleotide sequence ID" value="NZ_FNFF01000001.1"/>
</dbReference>
<evidence type="ECO:0000313" key="3">
    <source>
        <dbReference type="EMBL" id="SDJ50327.1"/>
    </source>
</evidence>
<keyword evidence="2" id="KW-1133">Transmembrane helix</keyword>
<gene>
    <name evidence="3" type="ORF">SAMN05421806_101714</name>
</gene>
<name>A0A1G8U9B8_9ACTN</name>
<evidence type="ECO:0000256" key="1">
    <source>
        <dbReference type="SAM" id="MobiDB-lite"/>
    </source>
</evidence>
<dbReference type="AlphaFoldDB" id="A0A1G8U9B8"/>
<organism evidence="3 4">
    <name type="scientific">Streptomyces indicus</name>
    <dbReference type="NCBI Taxonomy" id="417292"/>
    <lineage>
        <taxon>Bacteria</taxon>
        <taxon>Bacillati</taxon>
        <taxon>Actinomycetota</taxon>
        <taxon>Actinomycetes</taxon>
        <taxon>Kitasatosporales</taxon>
        <taxon>Streptomycetaceae</taxon>
        <taxon>Streptomyces</taxon>
    </lineage>
</organism>
<keyword evidence="2" id="KW-0472">Membrane</keyword>
<protein>
    <submittedName>
        <fullName evidence="3">Uncharacterized protein</fullName>
    </submittedName>
</protein>